<dbReference type="Proteomes" id="UP000177583">
    <property type="component" value="Unassembled WGS sequence"/>
</dbReference>
<protein>
    <submittedName>
        <fullName evidence="1">Uncharacterized protein</fullName>
    </submittedName>
</protein>
<comment type="caution">
    <text evidence="1">The sequence shown here is derived from an EMBL/GenBank/DDBJ whole genome shotgun (WGS) entry which is preliminary data.</text>
</comment>
<evidence type="ECO:0000313" key="2">
    <source>
        <dbReference type="Proteomes" id="UP000177583"/>
    </source>
</evidence>
<organism evidence="1 2">
    <name type="scientific">Candidatus Lambdaproteobacteria bacterium RIFOXYD2_FULL_56_26</name>
    <dbReference type="NCBI Taxonomy" id="1817773"/>
    <lineage>
        <taxon>Bacteria</taxon>
        <taxon>Pseudomonadati</taxon>
        <taxon>Pseudomonadota</taxon>
        <taxon>Candidatus Lambdaproteobacteria</taxon>
    </lineage>
</organism>
<dbReference type="EMBL" id="MFNF01000052">
    <property type="protein sequence ID" value="OGG99937.1"/>
    <property type="molecule type" value="Genomic_DNA"/>
</dbReference>
<dbReference type="AlphaFoldDB" id="A0A1F6GPG4"/>
<reference evidence="1 2" key="1">
    <citation type="journal article" date="2016" name="Nat. Commun.">
        <title>Thousands of microbial genomes shed light on interconnected biogeochemical processes in an aquifer system.</title>
        <authorList>
            <person name="Anantharaman K."/>
            <person name="Brown C.T."/>
            <person name="Hug L.A."/>
            <person name="Sharon I."/>
            <person name="Castelle C.J."/>
            <person name="Probst A.J."/>
            <person name="Thomas B.C."/>
            <person name="Singh A."/>
            <person name="Wilkins M.J."/>
            <person name="Karaoz U."/>
            <person name="Brodie E.L."/>
            <person name="Williams K.H."/>
            <person name="Hubbard S.S."/>
            <person name="Banfield J.F."/>
        </authorList>
    </citation>
    <scope>NUCLEOTIDE SEQUENCE [LARGE SCALE GENOMIC DNA]</scope>
</reference>
<accession>A0A1F6GPG4</accession>
<name>A0A1F6GPG4_9PROT</name>
<sequence length="196" mass="21858">MEYVVSEPLRATLVVGASILGLMLLIEKADQQFPGLGVLKYLVPFVPPFFITRTAKRVNQRRAEYQFIKDAKPYIFVAFPPELSVPALLQTSAEMFSDSAAQHFNTNLEVLAHAEALPKAFFFKEKDRESIALALIESFQTNYSHGSLENFPILLIPQGKTHPVPYAINSVLTMKGGRLKWQATLTKSQTQGLACD</sequence>
<proteinExistence type="predicted"/>
<evidence type="ECO:0000313" key="1">
    <source>
        <dbReference type="EMBL" id="OGG99937.1"/>
    </source>
</evidence>
<gene>
    <name evidence="1" type="ORF">A2557_01480</name>
</gene>